<reference evidence="1 2" key="1">
    <citation type="submission" date="2017-10" db="EMBL/GenBank/DDBJ databases">
        <title>Streptomyces alboflavus Genome sequencing and assembly.</title>
        <authorList>
            <person name="Wang Y."/>
            <person name="Du B."/>
            <person name="Ding Y."/>
            <person name="Liu H."/>
            <person name="Hou Q."/>
            <person name="Liu K."/>
            <person name="Wang C."/>
            <person name="Yao L."/>
        </authorList>
    </citation>
    <scope>NUCLEOTIDE SEQUENCE [LARGE SCALE GENOMIC DNA]</scope>
    <source>
        <strain evidence="1 2">MDJK44</strain>
        <plasmid evidence="2">Plasmid pmdjk44.1</plasmid>
    </source>
</reference>
<dbReference type="EMBL" id="CP023976">
    <property type="protein sequence ID" value="ATM24717.1"/>
    <property type="molecule type" value="Genomic_DNA"/>
</dbReference>
<geneLocation type="plasmid" evidence="2">
    <name>pmdjk44.1</name>
</geneLocation>
<evidence type="ECO:0000313" key="2">
    <source>
        <dbReference type="Proteomes" id="UP000195880"/>
    </source>
</evidence>
<dbReference type="KEGG" id="salf:SMD44_p10218"/>
<dbReference type="RefSeq" id="WP_100112530.1">
    <property type="nucleotide sequence ID" value="NZ_CP023976.1"/>
</dbReference>
<evidence type="ECO:0000313" key="1">
    <source>
        <dbReference type="EMBL" id="ATM24717.1"/>
    </source>
</evidence>
<protein>
    <submittedName>
        <fullName evidence="1">Uncharacterized protein</fullName>
    </submittedName>
</protein>
<proteinExistence type="predicted"/>
<dbReference type="AlphaFoldDB" id="A0A291W475"/>
<keyword evidence="2" id="KW-1185">Reference proteome</keyword>
<name>A0A291W475_9ACTN</name>
<dbReference type="Proteomes" id="UP000195880">
    <property type="component" value="Plasmid pMDJK44.1"/>
</dbReference>
<gene>
    <name evidence="1" type="ORF">SMD44_p10218</name>
</gene>
<accession>A0A291W475</accession>
<dbReference type="OrthoDB" id="4549134at2"/>
<keyword evidence="1" id="KW-0614">Plasmid</keyword>
<organism evidence="1 2">
    <name type="scientific">Streptomyces alboflavus</name>
    <dbReference type="NCBI Taxonomy" id="67267"/>
    <lineage>
        <taxon>Bacteria</taxon>
        <taxon>Bacillati</taxon>
        <taxon>Actinomycetota</taxon>
        <taxon>Actinomycetes</taxon>
        <taxon>Kitasatosporales</taxon>
        <taxon>Streptomycetaceae</taxon>
        <taxon>Streptomyces</taxon>
    </lineage>
</organism>
<sequence length="235" mass="26161">MSARHLLVCLPPLDDPQQWAEEIDTALAPHSDDIVSWSTERRYDTHLALRPDAQQGSGLVVQSQRARTSFPSRCSGGRRGLLDFVAMRAEHAERAARLYGAWEAATAAMAPASPFSLFCQRHPQKRHRAREEFLAQPQLQVLHDIGVPFARHQHAEAAALVALDQEAFVDRARQRAVPGDLLLTEHGDLHVNPAFLNSDDADETGSARYLARVNRYLDELGSDHLVFSLHGRPAE</sequence>